<comment type="caution">
    <text evidence="1">The sequence shown here is derived from an EMBL/GenBank/DDBJ whole genome shotgun (WGS) entry which is preliminary data.</text>
</comment>
<sequence>MFYGLKNPYVKILCLYNLYVFVKEQIGGVSQKYTRLSQILIFLSWVIGLRYTCDLYRQVSELHHSR</sequence>
<dbReference type="AlphaFoldDB" id="F8WX41"/>
<evidence type="ECO:0000313" key="1">
    <source>
        <dbReference type="EMBL" id="EGK06235.1"/>
    </source>
</evidence>
<evidence type="ECO:0000313" key="2">
    <source>
        <dbReference type="Proteomes" id="UP000006420"/>
    </source>
</evidence>
<name>F8WX41_9BACT</name>
<dbReference type="HOGENOM" id="CLU_2824224_0_0_10"/>
<reference evidence="1 2" key="1">
    <citation type="submission" date="2011-04" db="EMBL/GenBank/DDBJ databases">
        <title>The Genome Sequence of Dysgonomonas mossii DSM 22836.</title>
        <authorList>
            <consortium name="The Broad Institute Genome Sequencing Platform"/>
            <person name="Earl A."/>
            <person name="Ward D."/>
            <person name="Feldgarden M."/>
            <person name="Gevers D."/>
            <person name="Pudlo N."/>
            <person name="Martens E."/>
            <person name="Allen-Vercoe E."/>
            <person name="Young S.K."/>
            <person name="Zeng Q."/>
            <person name="Gargeya S."/>
            <person name="Fitzgerald M."/>
            <person name="Haas B."/>
            <person name="Abouelleil A."/>
            <person name="Alvarado L."/>
            <person name="Arachchi H.M."/>
            <person name="Berlin A."/>
            <person name="Brown A."/>
            <person name="Chapman S.B."/>
            <person name="Chen Z."/>
            <person name="Dunbar C."/>
            <person name="Freedman E."/>
            <person name="Gearin G."/>
            <person name="Gellesch M."/>
            <person name="Goldberg J."/>
            <person name="Griggs A."/>
            <person name="Gujja S."/>
            <person name="Heiman D."/>
            <person name="Howarth C."/>
            <person name="Larson L."/>
            <person name="Lui A."/>
            <person name="MacDonald P.J.P."/>
            <person name="Mehta T."/>
            <person name="Montmayeur A."/>
            <person name="Murphy C."/>
            <person name="Neiman D."/>
            <person name="Pearson M."/>
            <person name="Priest M."/>
            <person name="Roberts A."/>
            <person name="Saif S."/>
            <person name="Shea T."/>
            <person name="Shenoy N."/>
            <person name="Sisk P."/>
            <person name="Stolte C."/>
            <person name="Sykes S."/>
            <person name="Yandava C."/>
            <person name="Wortman J."/>
            <person name="Nusbaum C."/>
            <person name="Birren B."/>
        </authorList>
    </citation>
    <scope>NUCLEOTIDE SEQUENCE [LARGE SCALE GENOMIC DNA]</scope>
    <source>
        <strain evidence="1 2">DSM 22836</strain>
    </source>
</reference>
<proteinExistence type="predicted"/>
<gene>
    <name evidence="1" type="ORF">HMPREF9456_00109</name>
</gene>
<dbReference type="EMBL" id="ADLW01000001">
    <property type="protein sequence ID" value="EGK06235.1"/>
    <property type="molecule type" value="Genomic_DNA"/>
</dbReference>
<keyword evidence="2" id="KW-1185">Reference proteome</keyword>
<dbReference type="Proteomes" id="UP000006420">
    <property type="component" value="Unassembled WGS sequence"/>
</dbReference>
<organism evidence="1 2">
    <name type="scientific">Dysgonomonas mossii DSM 22836</name>
    <dbReference type="NCBI Taxonomy" id="742767"/>
    <lineage>
        <taxon>Bacteria</taxon>
        <taxon>Pseudomonadati</taxon>
        <taxon>Bacteroidota</taxon>
        <taxon>Bacteroidia</taxon>
        <taxon>Bacteroidales</taxon>
        <taxon>Dysgonomonadaceae</taxon>
        <taxon>Dysgonomonas</taxon>
    </lineage>
</organism>
<accession>F8WX41</accession>
<protein>
    <submittedName>
        <fullName evidence="1">Uncharacterized protein</fullName>
    </submittedName>
</protein>